<name>A0A0A9DVD8_ARUDO</name>
<accession>A0A0A9DVD8</accession>
<sequence>MCKLTLLLQALAIYSKLNKLLYAILMFFIIRREGTSNLVRLGHFLTELILYLRCGTMLQ</sequence>
<reference evidence="1" key="1">
    <citation type="submission" date="2014-09" db="EMBL/GenBank/DDBJ databases">
        <authorList>
            <person name="Magalhaes I.L.F."/>
            <person name="Oliveira U."/>
            <person name="Santos F.R."/>
            <person name="Vidigal T.H.D.A."/>
            <person name="Brescovit A.D."/>
            <person name="Santos A.J."/>
        </authorList>
    </citation>
    <scope>NUCLEOTIDE SEQUENCE</scope>
    <source>
        <tissue evidence="1">Shoot tissue taken approximately 20 cm above the soil surface</tissue>
    </source>
</reference>
<reference evidence="1" key="2">
    <citation type="journal article" date="2015" name="Data Brief">
        <title>Shoot transcriptome of the giant reed, Arundo donax.</title>
        <authorList>
            <person name="Barrero R.A."/>
            <person name="Guerrero F.D."/>
            <person name="Moolhuijzen P."/>
            <person name="Goolsby J.A."/>
            <person name="Tidwell J."/>
            <person name="Bellgard S.E."/>
            <person name="Bellgard M.I."/>
        </authorList>
    </citation>
    <scope>NUCLEOTIDE SEQUENCE</scope>
    <source>
        <tissue evidence="1">Shoot tissue taken approximately 20 cm above the soil surface</tissue>
    </source>
</reference>
<evidence type="ECO:0000313" key="1">
    <source>
        <dbReference type="EMBL" id="JAD92539.1"/>
    </source>
</evidence>
<dbReference type="AlphaFoldDB" id="A0A0A9DVD8"/>
<organism evidence="1">
    <name type="scientific">Arundo donax</name>
    <name type="common">Giant reed</name>
    <name type="synonym">Donax arundinaceus</name>
    <dbReference type="NCBI Taxonomy" id="35708"/>
    <lineage>
        <taxon>Eukaryota</taxon>
        <taxon>Viridiplantae</taxon>
        <taxon>Streptophyta</taxon>
        <taxon>Embryophyta</taxon>
        <taxon>Tracheophyta</taxon>
        <taxon>Spermatophyta</taxon>
        <taxon>Magnoliopsida</taxon>
        <taxon>Liliopsida</taxon>
        <taxon>Poales</taxon>
        <taxon>Poaceae</taxon>
        <taxon>PACMAD clade</taxon>
        <taxon>Arundinoideae</taxon>
        <taxon>Arundineae</taxon>
        <taxon>Arundo</taxon>
    </lineage>
</organism>
<protein>
    <submittedName>
        <fullName evidence="1">Uncharacterized protein</fullName>
    </submittedName>
</protein>
<dbReference type="EMBL" id="GBRH01205356">
    <property type="protein sequence ID" value="JAD92539.1"/>
    <property type="molecule type" value="Transcribed_RNA"/>
</dbReference>
<proteinExistence type="predicted"/>